<evidence type="ECO:0000313" key="2">
    <source>
        <dbReference type="Proteomes" id="UP001230051"/>
    </source>
</evidence>
<gene>
    <name evidence="1" type="ORF">AOXY_G25329</name>
</gene>
<sequence>MAPKQPGSFLYTHCFGVEGGEGGLRLEPPHLLPIHPHLCIPEALLTKRTELTKQPSSGSSLTVCECGLSSARLLDDH</sequence>
<accession>A0AAD8CSF9</accession>
<name>A0AAD8CSF9_ACIOX</name>
<dbReference type="AlphaFoldDB" id="A0AAD8CSF9"/>
<organism evidence="1 2">
    <name type="scientific">Acipenser oxyrinchus oxyrinchus</name>
    <dbReference type="NCBI Taxonomy" id="40147"/>
    <lineage>
        <taxon>Eukaryota</taxon>
        <taxon>Metazoa</taxon>
        <taxon>Chordata</taxon>
        <taxon>Craniata</taxon>
        <taxon>Vertebrata</taxon>
        <taxon>Euteleostomi</taxon>
        <taxon>Actinopterygii</taxon>
        <taxon>Chondrostei</taxon>
        <taxon>Acipenseriformes</taxon>
        <taxon>Acipenseridae</taxon>
        <taxon>Acipenser</taxon>
    </lineage>
</organism>
<reference evidence="1" key="1">
    <citation type="submission" date="2022-02" db="EMBL/GenBank/DDBJ databases">
        <title>Atlantic sturgeon de novo genome assembly.</title>
        <authorList>
            <person name="Stock M."/>
            <person name="Klopp C."/>
            <person name="Guiguen Y."/>
            <person name="Cabau C."/>
            <person name="Parinello H."/>
            <person name="Santidrian Yebra-Pimentel E."/>
            <person name="Kuhl H."/>
            <person name="Dirks R.P."/>
            <person name="Guessner J."/>
            <person name="Wuertz S."/>
            <person name="Du K."/>
            <person name="Schartl M."/>
        </authorList>
    </citation>
    <scope>NUCLEOTIDE SEQUENCE</scope>
    <source>
        <strain evidence="1">STURGEONOMICS-FGT-2020</strain>
        <tissue evidence="1">Whole blood</tissue>
    </source>
</reference>
<keyword evidence="2" id="KW-1185">Reference proteome</keyword>
<protein>
    <submittedName>
        <fullName evidence="1">Uncharacterized protein</fullName>
    </submittedName>
</protein>
<evidence type="ECO:0000313" key="1">
    <source>
        <dbReference type="EMBL" id="KAK1156369.1"/>
    </source>
</evidence>
<dbReference type="EMBL" id="JAGXEW010000027">
    <property type="protein sequence ID" value="KAK1156369.1"/>
    <property type="molecule type" value="Genomic_DNA"/>
</dbReference>
<comment type="caution">
    <text evidence="1">The sequence shown here is derived from an EMBL/GenBank/DDBJ whole genome shotgun (WGS) entry which is preliminary data.</text>
</comment>
<proteinExistence type="predicted"/>
<dbReference type="Proteomes" id="UP001230051">
    <property type="component" value="Unassembled WGS sequence"/>
</dbReference>